<feature type="transmembrane region" description="Helical" evidence="10">
    <location>
        <begin position="28"/>
        <end position="46"/>
    </location>
</feature>
<evidence type="ECO:0000256" key="3">
    <source>
        <dbReference type="ARBA" id="ARBA00022692"/>
    </source>
</evidence>
<dbReference type="RefSeq" id="WP_191143978.1">
    <property type="nucleotide sequence ID" value="NZ_JACXAF010000005.1"/>
</dbReference>
<evidence type="ECO:0000256" key="8">
    <source>
        <dbReference type="ARBA" id="ARBA00060041"/>
    </source>
</evidence>
<dbReference type="AlphaFoldDB" id="A0A8J6QGE8"/>
<keyword evidence="4 10" id="KW-0133">Cell shape</keyword>
<keyword evidence="6 10" id="KW-1133">Transmembrane helix</keyword>
<gene>
    <name evidence="10 12" type="primary">murJ</name>
    <name evidence="12" type="ORF">IC617_05520</name>
</gene>
<keyword evidence="7 10" id="KW-0472">Membrane</keyword>
<protein>
    <recommendedName>
        <fullName evidence="10">Probable lipid II flippase MurJ</fullName>
    </recommendedName>
</protein>
<evidence type="ECO:0000256" key="7">
    <source>
        <dbReference type="ARBA" id="ARBA00023136"/>
    </source>
</evidence>
<sequence>MSKQLVKSGAIVSAMTLISRVLGLVRDVVIANLMGAGAAADIFFFANKIPNFLRRLFAEGAFAQAFVPVLAETKAQGSLDDVKQLIARVSGTLGTLVMIATIVGVIGSPVLAAIFGTGWFIEWLNDGPEADKYVTAAFMLKITFPYLFFIALTALSGSILNTYGRFAVAAFTPVFLNVAIISCALWLSPEFDEPAVGLAWGVFIGGVIQFLFQLPFLKRAGFLLKPKWGWHHPGVVKIRTLMIPALFGVSVSQLNLLFDTFIASFLKTGSISWLYYSDRLLEFPLGLFGIAIATVILPSLSGKAADKDAESFSHTMDWGVRAVSLLGIPAALGLMVLAQPILMLLFMRGAFGADDVEAASFSLLAYASGLLFFMFIKVLAPGYFARQDTKTPVKFGIYAMVANMVFNLILASWLGYIGLAAATSLSALLNAGLLYWGLHQLGVFRLSAETVGLLLKMLISGGLMAGAVAWLSPGFGQWLEFGLLKSAAWVAGLIAVAGVVYVVLLLMLGVRPRHLLR</sequence>
<feature type="transmembrane region" description="Helical" evidence="10">
    <location>
        <begin position="392"/>
        <end position="410"/>
    </location>
</feature>
<proteinExistence type="inferred from homology"/>
<feature type="transmembrane region" description="Helical" evidence="10">
    <location>
        <begin position="166"/>
        <end position="187"/>
    </location>
</feature>
<dbReference type="PANTHER" id="PTHR47019">
    <property type="entry name" value="LIPID II FLIPPASE MURJ"/>
    <property type="match status" value="1"/>
</dbReference>
<dbReference type="InterPro" id="IPR051050">
    <property type="entry name" value="Lipid_II_flippase_MurJ/MviN"/>
</dbReference>
<keyword evidence="3 10" id="KW-0812">Transmembrane</keyword>
<keyword evidence="2 10" id="KW-1003">Cell membrane</keyword>
<dbReference type="Pfam" id="PF03023">
    <property type="entry name" value="MurJ"/>
    <property type="match status" value="1"/>
</dbReference>
<dbReference type="NCBIfam" id="TIGR01695">
    <property type="entry name" value="murJ_mviN"/>
    <property type="match status" value="1"/>
</dbReference>
<feature type="transmembrane region" description="Helical" evidence="10">
    <location>
        <begin position="322"/>
        <end position="346"/>
    </location>
</feature>
<organism evidence="12 13">
    <name type="scientific">Neiella litorisoli</name>
    <dbReference type="NCBI Taxonomy" id="2771431"/>
    <lineage>
        <taxon>Bacteria</taxon>
        <taxon>Pseudomonadati</taxon>
        <taxon>Pseudomonadota</taxon>
        <taxon>Gammaproteobacteria</taxon>
        <taxon>Alteromonadales</taxon>
        <taxon>Echinimonadaceae</taxon>
        <taxon>Neiella</taxon>
    </lineage>
</organism>
<evidence type="ECO:0000313" key="12">
    <source>
        <dbReference type="EMBL" id="MBD1388880.1"/>
    </source>
</evidence>
<keyword evidence="13" id="KW-1185">Reference proteome</keyword>
<accession>A0A8J6QGE8</accession>
<comment type="similarity">
    <text evidence="9 10 11">Belongs to the MurJ/MviN family.</text>
</comment>
<dbReference type="PIRSF" id="PIRSF002869">
    <property type="entry name" value="MviN"/>
    <property type="match status" value="1"/>
</dbReference>
<dbReference type="UniPathway" id="UPA00219"/>
<keyword evidence="10 11" id="KW-0961">Cell wall biogenesis/degradation</keyword>
<dbReference type="GO" id="GO:0071555">
    <property type="term" value="P:cell wall organization"/>
    <property type="evidence" value="ECO:0007669"/>
    <property type="project" value="UniProtKB-UniRule"/>
</dbReference>
<feature type="transmembrane region" description="Helical" evidence="10">
    <location>
        <begin position="416"/>
        <end position="438"/>
    </location>
</feature>
<feature type="transmembrane region" description="Helical" evidence="10">
    <location>
        <begin position="283"/>
        <end position="301"/>
    </location>
</feature>
<feature type="transmembrane region" description="Helical" evidence="10">
    <location>
        <begin position="450"/>
        <end position="472"/>
    </location>
</feature>
<dbReference type="GO" id="GO:0015648">
    <property type="term" value="F:lipid-linked peptidoglycan transporter activity"/>
    <property type="evidence" value="ECO:0007669"/>
    <property type="project" value="UniProtKB-UniRule"/>
</dbReference>
<dbReference type="InterPro" id="IPR004268">
    <property type="entry name" value="MurJ"/>
</dbReference>
<comment type="subcellular location">
    <subcellularLocation>
        <location evidence="10">Cell inner membrane</location>
        <topology evidence="10">Multi-pass membrane protein</topology>
    </subcellularLocation>
    <subcellularLocation>
        <location evidence="1">Cell membrane</location>
        <topology evidence="1">Multi-pass membrane protein</topology>
    </subcellularLocation>
</comment>
<evidence type="ECO:0000256" key="6">
    <source>
        <dbReference type="ARBA" id="ARBA00022989"/>
    </source>
</evidence>
<dbReference type="GO" id="GO:0009252">
    <property type="term" value="P:peptidoglycan biosynthetic process"/>
    <property type="evidence" value="ECO:0007669"/>
    <property type="project" value="UniProtKB-UniRule"/>
</dbReference>
<dbReference type="PANTHER" id="PTHR47019:SF1">
    <property type="entry name" value="LIPID II FLIPPASE MURJ"/>
    <property type="match status" value="1"/>
</dbReference>
<feature type="transmembrane region" description="Helical" evidence="10">
    <location>
        <begin position="487"/>
        <end position="510"/>
    </location>
</feature>
<feature type="transmembrane region" description="Helical" evidence="10">
    <location>
        <begin position="133"/>
        <end position="154"/>
    </location>
</feature>
<feature type="transmembrane region" description="Helical" evidence="10">
    <location>
        <begin position="358"/>
        <end position="380"/>
    </location>
</feature>
<comment type="function">
    <text evidence="8 10 11">Involved in peptidoglycan biosynthesis. Transports lipid-linked peptidoglycan precursors from the inner to the outer leaflet of the cytoplasmic membrane.</text>
</comment>
<dbReference type="Proteomes" id="UP000638014">
    <property type="component" value="Unassembled WGS sequence"/>
</dbReference>
<evidence type="ECO:0000256" key="2">
    <source>
        <dbReference type="ARBA" id="ARBA00022475"/>
    </source>
</evidence>
<dbReference type="HAMAP" id="MF_02078">
    <property type="entry name" value="MurJ_MviN"/>
    <property type="match status" value="1"/>
</dbReference>
<evidence type="ECO:0000256" key="4">
    <source>
        <dbReference type="ARBA" id="ARBA00022960"/>
    </source>
</evidence>
<evidence type="ECO:0000256" key="1">
    <source>
        <dbReference type="ARBA" id="ARBA00004651"/>
    </source>
</evidence>
<keyword evidence="10 11" id="KW-0813">Transport</keyword>
<name>A0A8J6QGE8_9GAMM</name>
<reference evidence="12" key="1">
    <citation type="submission" date="2020-09" db="EMBL/GenBank/DDBJ databases">
        <title>A novel bacterium of genus Neiella, isolated from South China Sea.</title>
        <authorList>
            <person name="Huang H."/>
            <person name="Mo K."/>
            <person name="Hu Y."/>
        </authorList>
    </citation>
    <scope>NUCLEOTIDE SEQUENCE</scope>
    <source>
        <strain evidence="12">HB171785</strain>
    </source>
</reference>
<evidence type="ECO:0000256" key="9">
    <source>
        <dbReference type="ARBA" id="ARBA00061532"/>
    </source>
</evidence>
<dbReference type="GO" id="GO:0034204">
    <property type="term" value="P:lipid translocation"/>
    <property type="evidence" value="ECO:0007669"/>
    <property type="project" value="TreeGrafter"/>
</dbReference>
<dbReference type="GO" id="GO:0005886">
    <property type="term" value="C:plasma membrane"/>
    <property type="evidence" value="ECO:0007669"/>
    <property type="project" value="UniProtKB-SubCell"/>
</dbReference>
<dbReference type="CDD" id="cd13123">
    <property type="entry name" value="MATE_MurJ_like"/>
    <property type="match status" value="1"/>
</dbReference>
<evidence type="ECO:0000256" key="5">
    <source>
        <dbReference type="ARBA" id="ARBA00022984"/>
    </source>
</evidence>
<comment type="caution">
    <text evidence="12">The sequence shown here is derived from an EMBL/GenBank/DDBJ whole genome shotgun (WGS) entry which is preliminary data.</text>
</comment>
<keyword evidence="5 10" id="KW-0573">Peptidoglycan synthesis</keyword>
<feature type="transmembrane region" description="Helical" evidence="10">
    <location>
        <begin position="238"/>
        <end position="263"/>
    </location>
</feature>
<dbReference type="EMBL" id="JACXAF010000005">
    <property type="protein sequence ID" value="MBD1388880.1"/>
    <property type="molecule type" value="Genomic_DNA"/>
</dbReference>
<evidence type="ECO:0000256" key="11">
    <source>
        <dbReference type="PIRNR" id="PIRNR002869"/>
    </source>
</evidence>
<feature type="transmembrane region" description="Helical" evidence="10">
    <location>
        <begin position="93"/>
        <end position="121"/>
    </location>
</feature>
<feature type="transmembrane region" description="Helical" evidence="10">
    <location>
        <begin position="199"/>
        <end position="217"/>
    </location>
</feature>
<dbReference type="PRINTS" id="PR01806">
    <property type="entry name" value="VIRFACTRMVIN"/>
</dbReference>
<dbReference type="GO" id="GO:0008360">
    <property type="term" value="P:regulation of cell shape"/>
    <property type="evidence" value="ECO:0007669"/>
    <property type="project" value="UniProtKB-UniRule"/>
</dbReference>
<evidence type="ECO:0000256" key="10">
    <source>
        <dbReference type="HAMAP-Rule" id="MF_02078"/>
    </source>
</evidence>
<comment type="pathway">
    <text evidence="10">Cell wall biogenesis; peptidoglycan biosynthesis.</text>
</comment>
<keyword evidence="10" id="KW-0997">Cell inner membrane</keyword>
<evidence type="ECO:0000313" key="13">
    <source>
        <dbReference type="Proteomes" id="UP000638014"/>
    </source>
</evidence>